<dbReference type="OrthoDB" id="9229163at2759"/>
<reference evidence="5" key="1">
    <citation type="submission" date="2021-06" db="EMBL/GenBank/DDBJ databases">
        <authorList>
            <person name="Hodson N. C."/>
            <person name="Mongue J. A."/>
            <person name="Jaron S. K."/>
        </authorList>
    </citation>
    <scope>NUCLEOTIDE SEQUENCE</scope>
</reference>
<dbReference type="Pfam" id="PF13855">
    <property type="entry name" value="LRR_8"/>
    <property type="match status" value="4"/>
</dbReference>
<keyword evidence="1" id="KW-0433">Leucine-rich repeat</keyword>
<evidence type="ECO:0000313" key="6">
    <source>
        <dbReference type="Proteomes" id="UP000708208"/>
    </source>
</evidence>
<evidence type="ECO:0000313" key="5">
    <source>
        <dbReference type="EMBL" id="CAG7719056.1"/>
    </source>
</evidence>
<keyword evidence="4" id="KW-1133">Transmembrane helix</keyword>
<sequence>MISSRNRPCRANSPRKWKTSMCEPSSSPVRYESSPSLTNSDVTMRKGMTTRRVLSHSLLVILSLLLIILPNPVSSSLFGGLCPEPMCQCGLDSRGRMEVSCLEGRMRDIPAAHINPSVEVIRIIPPPGQSNYLAIGGFFRRFKKLEELHIVGSNIPNIGEHSFWGVQSLRVLNLTSNNISIIIESNFRGLVSLENLSLADNAIDSLVSSSFQHLPKLKSLNLSKNRISKLVERLFFNLYMLESLDLSENWLRELHPDVFKDVWRLKELRCRRCGLKTINPFLYALLRDLKILDLGENEFKYLNKEEFGSLIQLRELYLDGNQISVITDATFHSSRLHVLKLSRNLIARVTGKAFFNSTIDSLDLSGNKFDTLEKLTFSNIANLTKLDLSGNPKLKLSPLLTILGNNPQLIYLSLASNDYEDLPLELFEKQGQLEFLNLSSNRLPVLFPHQLSHLNNLKVLDLSKNKLKGLDSVVLEQFDRFPHLQKILLQGNAWACDRCYIPALLKWVQASPLFRHGCAKVNSEYCLRCASPAAFFDQALQTLDENKLDWCSVNVEPASISADDPRLGLFIGCALILVGLIVAALAIIFHSRWHAAHYYTHEEDRPEIGTPPLPPDYDHLGENEIVAGFDHLYFSGNATNGKQKMIATIEEMTYDPHLTTFAAPPTDLSTFHQNGGNNNARAPSASSPMLRNGGNQSNNNHSINYGR</sequence>
<feature type="region of interest" description="Disordered" evidence="3">
    <location>
        <begin position="670"/>
        <end position="707"/>
    </location>
</feature>
<dbReference type="EMBL" id="CAJVCH010058217">
    <property type="protein sequence ID" value="CAG7719056.1"/>
    <property type="molecule type" value="Genomic_DNA"/>
</dbReference>
<dbReference type="InterPro" id="IPR001611">
    <property type="entry name" value="Leu-rich_rpt"/>
</dbReference>
<dbReference type="SMART" id="SM00369">
    <property type="entry name" value="LRR_TYP"/>
    <property type="match status" value="10"/>
</dbReference>
<dbReference type="Proteomes" id="UP000708208">
    <property type="component" value="Unassembled WGS sequence"/>
</dbReference>
<dbReference type="PANTHER" id="PTHR24366">
    <property type="entry name" value="IG(IMMUNOGLOBULIN) AND LRR(LEUCINE RICH REPEAT) DOMAINS"/>
    <property type="match status" value="1"/>
</dbReference>
<evidence type="ECO:0000256" key="4">
    <source>
        <dbReference type="SAM" id="Phobius"/>
    </source>
</evidence>
<gene>
    <name evidence="5" type="ORF">AFUS01_LOCUS8398</name>
</gene>
<name>A0A8J2NMW7_9HEXA</name>
<comment type="caution">
    <text evidence="5">The sequence shown here is derived from an EMBL/GenBank/DDBJ whole genome shotgun (WGS) entry which is preliminary data.</text>
</comment>
<evidence type="ECO:0000256" key="3">
    <source>
        <dbReference type="SAM" id="MobiDB-lite"/>
    </source>
</evidence>
<dbReference type="PROSITE" id="PS51450">
    <property type="entry name" value="LRR"/>
    <property type="match status" value="4"/>
</dbReference>
<keyword evidence="4" id="KW-0812">Transmembrane</keyword>
<accession>A0A8J2NMW7</accession>
<keyword evidence="4" id="KW-0472">Membrane</keyword>
<dbReference type="InterPro" id="IPR003591">
    <property type="entry name" value="Leu-rich_rpt_typical-subtyp"/>
</dbReference>
<dbReference type="PANTHER" id="PTHR24366:SF168">
    <property type="entry name" value="GH22922P-RELATED"/>
    <property type="match status" value="1"/>
</dbReference>
<feature type="transmembrane region" description="Helical" evidence="4">
    <location>
        <begin position="567"/>
        <end position="589"/>
    </location>
</feature>
<feature type="compositionally biased region" description="Low complexity" evidence="3">
    <location>
        <begin position="24"/>
        <end position="36"/>
    </location>
</feature>
<proteinExistence type="predicted"/>
<organism evidence="5 6">
    <name type="scientific">Allacma fusca</name>
    <dbReference type="NCBI Taxonomy" id="39272"/>
    <lineage>
        <taxon>Eukaryota</taxon>
        <taxon>Metazoa</taxon>
        <taxon>Ecdysozoa</taxon>
        <taxon>Arthropoda</taxon>
        <taxon>Hexapoda</taxon>
        <taxon>Collembola</taxon>
        <taxon>Symphypleona</taxon>
        <taxon>Sminthuridae</taxon>
        <taxon>Allacma</taxon>
    </lineage>
</organism>
<evidence type="ECO:0000256" key="1">
    <source>
        <dbReference type="ARBA" id="ARBA00022614"/>
    </source>
</evidence>
<evidence type="ECO:0000256" key="2">
    <source>
        <dbReference type="ARBA" id="ARBA00022737"/>
    </source>
</evidence>
<keyword evidence="6" id="KW-1185">Reference proteome</keyword>
<dbReference type="AlphaFoldDB" id="A0A8J2NMW7"/>
<keyword evidence="2" id="KW-0677">Repeat</keyword>
<feature type="region of interest" description="Disordered" evidence="3">
    <location>
        <begin position="1"/>
        <end position="42"/>
    </location>
</feature>
<protein>
    <submittedName>
        <fullName evidence="5">Uncharacterized protein</fullName>
    </submittedName>
</protein>